<protein>
    <submittedName>
        <fullName evidence="1">Uncharacterized protein</fullName>
    </submittedName>
</protein>
<sequence>MDSPPTAVSTMRKTMRRVSQILPTKVEWLEISSSRRINGPPNRLPPGPSTSSLFAELKGRQKWVKSHRGICFDPPVELCRGRTQITNEIKQVPTSQ</sequence>
<proteinExistence type="predicted"/>
<keyword evidence="2" id="KW-1185">Reference proteome</keyword>
<organism evidence="1 2">
    <name type="scientific">Liparis tanakae</name>
    <name type="common">Tanaka's snailfish</name>
    <dbReference type="NCBI Taxonomy" id="230148"/>
    <lineage>
        <taxon>Eukaryota</taxon>
        <taxon>Metazoa</taxon>
        <taxon>Chordata</taxon>
        <taxon>Craniata</taxon>
        <taxon>Vertebrata</taxon>
        <taxon>Euteleostomi</taxon>
        <taxon>Actinopterygii</taxon>
        <taxon>Neopterygii</taxon>
        <taxon>Teleostei</taxon>
        <taxon>Neoteleostei</taxon>
        <taxon>Acanthomorphata</taxon>
        <taxon>Eupercaria</taxon>
        <taxon>Perciformes</taxon>
        <taxon>Cottioidei</taxon>
        <taxon>Cottales</taxon>
        <taxon>Liparidae</taxon>
        <taxon>Liparis</taxon>
    </lineage>
</organism>
<comment type="caution">
    <text evidence="1">The sequence shown here is derived from an EMBL/GenBank/DDBJ whole genome shotgun (WGS) entry which is preliminary data.</text>
</comment>
<evidence type="ECO:0000313" key="1">
    <source>
        <dbReference type="EMBL" id="TNN79427.1"/>
    </source>
</evidence>
<reference evidence="1 2" key="1">
    <citation type="submission" date="2019-03" db="EMBL/GenBank/DDBJ databases">
        <title>First draft genome of Liparis tanakae, snailfish: a comprehensive survey of snailfish specific genes.</title>
        <authorList>
            <person name="Kim W."/>
            <person name="Song I."/>
            <person name="Jeong J.-H."/>
            <person name="Kim D."/>
            <person name="Kim S."/>
            <person name="Ryu S."/>
            <person name="Song J.Y."/>
            <person name="Lee S.K."/>
        </authorList>
    </citation>
    <scope>NUCLEOTIDE SEQUENCE [LARGE SCALE GENOMIC DNA]</scope>
    <source>
        <tissue evidence="1">Muscle</tissue>
    </source>
</reference>
<dbReference type="EMBL" id="SRLO01000064">
    <property type="protein sequence ID" value="TNN79427.1"/>
    <property type="molecule type" value="Genomic_DNA"/>
</dbReference>
<dbReference type="AlphaFoldDB" id="A0A4Z2INR2"/>
<evidence type="ECO:0000313" key="2">
    <source>
        <dbReference type="Proteomes" id="UP000314294"/>
    </source>
</evidence>
<dbReference type="Proteomes" id="UP000314294">
    <property type="component" value="Unassembled WGS sequence"/>
</dbReference>
<accession>A0A4Z2INR2</accession>
<gene>
    <name evidence="1" type="ORF">EYF80_010241</name>
</gene>
<name>A0A4Z2INR2_9TELE</name>